<evidence type="ECO:0000256" key="6">
    <source>
        <dbReference type="ARBA" id="ARBA00023002"/>
    </source>
</evidence>
<evidence type="ECO:0000313" key="8">
    <source>
        <dbReference type="EMBL" id="TVU40256.1"/>
    </source>
</evidence>
<dbReference type="Proteomes" id="UP000324897">
    <property type="component" value="Chromosome 4"/>
</dbReference>
<dbReference type="GO" id="GO:0050661">
    <property type="term" value="F:NADP binding"/>
    <property type="evidence" value="ECO:0007669"/>
    <property type="project" value="InterPro"/>
</dbReference>
<dbReference type="InterPro" id="IPR000960">
    <property type="entry name" value="Flavin_mOase"/>
</dbReference>
<evidence type="ECO:0000313" key="9">
    <source>
        <dbReference type="Proteomes" id="UP000324897"/>
    </source>
</evidence>
<name>A0A5J9VX85_9POAL</name>
<dbReference type="PRINTS" id="PR00370">
    <property type="entry name" value="FMOXYGENASE"/>
</dbReference>
<dbReference type="FunFam" id="3.50.50.60:FF:000147">
    <property type="entry name" value="Flavin-containing monooxygenase"/>
    <property type="match status" value="1"/>
</dbReference>
<dbReference type="GO" id="GO:0004499">
    <property type="term" value="F:N,N-dimethylaniline monooxygenase activity"/>
    <property type="evidence" value="ECO:0007669"/>
    <property type="project" value="InterPro"/>
</dbReference>
<comment type="function">
    <text evidence="7">Catalyzes the conversion of methylthioalkyl glucosinolates of any chain length into methylsulfinylalkyl glucosinolates.</text>
</comment>
<dbReference type="SUPFAM" id="SSF51905">
    <property type="entry name" value="FAD/NAD(P)-binding domain"/>
    <property type="match status" value="2"/>
</dbReference>
<dbReference type="InterPro" id="IPR050346">
    <property type="entry name" value="FMO-like"/>
</dbReference>
<dbReference type="Gramene" id="TVU40256">
    <property type="protein sequence ID" value="TVU40256"/>
    <property type="gene ID" value="EJB05_13709"/>
</dbReference>
<dbReference type="PANTHER" id="PTHR23023">
    <property type="entry name" value="DIMETHYLANILINE MONOOXYGENASE"/>
    <property type="match status" value="1"/>
</dbReference>
<evidence type="ECO:0008006" key="10">
    <source>
        <dbReference type="Google" id="ProtNLM"/>
    </source>
</evidence>
<evidence type="ECO:0000256" key="5">
    <source>
        <dbReference type="ARBA" id="ARBA00022857"/>
    </source>
</evidence>
<comment type="caution">
    <text evidence="8">The sequence shown here is derived from an EMBL/GenBank/DDBJ whole genome shotgun (WGS) entry which is preliminary data.</text>
</comment>
<feature type="non-terminal residue" evidence="8">
    <location>
        <position position="367"/>
    </location>
</feature>
<proteinExistence type="inferred from homology"/>
<comment type="similarity">
    <text evidence="2">Belongs to the FMO family.</text>
</comment>
<evidence type="ECO:0000256" key="1">
    <source>
        <dbReference type="ARBA" id="ARBA00001974"/>
    </source>
</evidence>
<sequence>MDVVRLNTKVVRVAMAQPPPPPPDGARDSLDMRWLVSGEILDLDREWGNAQWRRRQLHSHSYRVPDSFRDEVMIMVGCGDSGMDIALDLCGVAKAVHITAKSVEQATTPAMSKMLANHADLHLHPQVERLCENGTVAFADGTRVAADAVIYCTGYKYSFPFLNTGGAVTVDDDCVGPLFEHTFPPALAPSLSFVGIQRKLLVPWSFEAQGGWIAQVLSGKCTLSPADEMLRAVEEYCRAREAAGVPAKYTHHIGSVSPNEMFEFLLKYTDLPPREEWKRELTGAFLRDMNDDHENFRDLDNDSESVREGVQRWLCLSDAPHQAVPGSCALVLLRKCACHFQLPPNSEVWIKQHWSSVRRILSGDVGF</sequence>
<protein>
    <recommendedName>
        <fullName evidence="10">Flavin-containing monooxygenase</fullName>
    </recommendedName>
</protein>
<evidence type="ECO:0000256" key="2">
    <source>
        <dbReference type="ARBA" id="ARBA00009183"/>
    </source>
</evidence>
<feature type="non-terminal residue" evidence="8">
    <location>
        <position position="1"/>
    </location>
</feature>
<dbReference type="InterPro" id="IPR036188">
    <property type="entry name" value="FAD/NAD-bd_sf"/>
</dbReference>
<evidence type="ECO:0000256" key="3">
    <source>
        <dbReference type="ARBA" id="ARBA00022630"/>
    </source>
</evidence>
<keyword evidence="4" id="KW-0274">FAD</keyword>
<reference evidence="8 9" key="1">
    <citation type="journal article" date="2019" name="Sci. Rep.">
        <title>A high-quality genome of Eragrostis curvula grass provides insights into Poaceae evolution and supports new strategies to enhance forage quality.</title>
        <authorList>
            <person name="Carballo J."/>
            <person name="Santos B.A.C.M."/>
            <person name="Zappacosta D."/>
            <person name="Garbus I."/>
            <person name="Selva J.P."/>
            <person name="Gallo C.A."/>
            <person name="Diaz A."/>
            <person name="Albertini E."/>
            <person name="Caccamo M."/>
            <person name="Echenique V."/>
        </authorList>
    </citation>
    <scope>NUCLEOTIDE SEQUENCE [LARGE SCALE GENOMIC DNA]</scope>
    <source>
        <strain evidence="9">cv. Victoria</strain>
        <tissue evidence="8">Leaf</tissue>
    </source>
</reference>
<dbReference type="InterPro" id="IPR020946">
    <property type="entry name" value="Flavin_mOase-like"/>
</dbReference>
<accession>A0A5J9VX85</accession>
<keyword evidence="6" id="KW-0560">Oxidoreductase</keyword>
<evidence type="ECO:0000256" key="7">
    <source>
        <dbReference type="ARBA" id="ARBA00058243"/>
    </source>
</evidence>
<dbReference type="Gene3D" id="3.50.50.60">
    <property type="entry name" value="FAD/NAD(P)-binding domain"/>
    <property type="match status" value="1"/>
</dbReference>
<keyword evidence="3" id="KW-0285">Flavoprotein</keyword>
<organism evidence="8 9">
    <name type="scientific">Eragrostis curvula</name>
    <name type="common">weeping love grass</name>
    <dbReference type="NCBI Taxonomy" id="38414"/>
    <lineage>
        <taxon>Eukaryota</taxon>
        <taxon>Viridiplantae</taxon>
        <taxon>Streptophyta</taxon>
        <taxon>Embryophyta</taxon>
        <taxon>Tracheophyta</taxon>
        <taxon>Spermatophyta</taxon>
        <taxon>Magnoliopsida</taxon>
        <taxon>Liliopsida</taxon>
        <taxon>Poales</taxon>
        <taxon>Poaceae</taxon>
        <taxon>PACMAD clade</taxon>
        <taxon>Chloridoideae</taxon>
        <taxon>Eragrostideae</taxon>
        <taxon>Eragrostidinae</taxon>
        <taxon>Eragrostis</taxon>
    </lineage>
</organism>
<keyword evidence="9" id="KW-1185">Reference proteome</keyword>
<dbReference type="AlphaFoldDB" id="A0A5J9VX85"/>
<dbReference type="OrthoDB" id="66881at2759"/>
<evidence type="ECO:0000256" key="4">
    <source>
        <dbReference type="ARBA" id="ARBA00022827"/>
    </source>
</evidence>
<comment type="cofactor">
    <cofactor evidence="1">
        <name>FAD</name>
        <dbReference type="ChEBI" id="CHEBI:57692"/>
    </cofactor>
</comment>
<gene>
    <name evidence="8" type="ORF">EJB05_13709</name>
</gene>
<dbReference type="EMBL" id="RWGY01000007">
    <property type="protein sequence ID" value="TVU40256.1"/>
    <property type="molecule type" value="Genomic_DNA"/>
</dbReference>
<keyword evidence="5" id="KW-0521">NADP</keyword>
<dbReference type="Pfam" id="PF00743">
    <property type="entry name" value="FMO-like"/>
    <property type="match status" value="2"/>
</dbReference>
<dbReference type="GO" id="GO:0050660">
    <property type="term" value="F:flavin adenine dinucleotide binding"/>
    <property type="evidence" value="ECO:0007669"/>
    <property type="project" value="InterPro"/>
</dbReference>